<dbReference type="PANTHER" id="PTHR43525:SF1">
    <property type="entry name" value="PROTEIN MALY"/>
    <property type="match status" value="1"/>
</dbReference>
<accession>A0AAE3A5J0</accession>
<dbReference type="EMBL" id="JAJEPS010000001">
    <property type="protein sequence ID" value="MCC2124979.1"/>
    <property type="molecule type" value="Genomic_DNA"/>
</dbReference>
<keyword evidence="7" id="KW-0808">Transferase</keyword>
<evidence type="ECO:0000313" key="7">
    <source>
        <dbReference type="EMBL" id="MCC2124979.1"/>
    </source>
</evidence>
<keyword evidence="4" id="KW-0456">Lyase</keyword>
<comment type="caution">
    <text evidence="7">The sequence shown here is derived from an EMBL/GenBank/DDBJ whole genome shotgun (WGS) entry which is preliminary data.</text>
</comment>
<dbReference type="InterPro" id="IPR027619">
    <property type="entry name" value="C-S_lyase_PatB-like"/>
</dbReference>
<dbReference type="GO" id="GO:0030170">
    <property type="term" value="F:pyridoxal phosphate binding"/>
    <property type="evidence" value="ECO:0007669"/>
    <property type="project" value="InterPro"/>
</dbReference>
<name>A0AAE3A5J0_9FIRM</name>
<dbReference type="Pfam" id="PF00155">
    <property type="entry name" value="Aminotran_1_2"/>
    <property type="match status" value="1"/>
</dbReference>
<dbReference type="AlphaFoldDB" id="A0AAE3A5J0"/>
<feature type="domain" description="Aminotransferase class I/classII large" evidence="6">
    <location>
        <begin position="36"/>
        <end position="384"/>
    </location>
</feature>
<evidence type="ECO:0000313" key="8">
    <source>
        <dbReference type="Proteomes" id="UP001198220"/>
    </source>
</evidence>
<dbReference type="Proteomes" id="UP001198220">
    <property type="component" value="Unassembled WGS sequence"/>
</dbReference>
<dbReference type="InterPro" id="IPR004839">
    <property type="entry name" value="Aminotransferase_I/II_large"/>
</dbReference>
<evidence type="ECO:0000256" key="4">
    <source>
        <dbReference type="ARBA" id="ARBA00023239"/>
    </source>
</evidence>
<evidence type="ECO:0000256" key="2">
    <source>
        <dbReference type="ARBA" id="ARBA00012224"/>
    </source>
</evidence>
<dbReference type="PANTHER" id="PTHR43525">
    <property type="entry name" value="PROTEIN MALY"/>
    <property type="match status" value="1"/>
</dbReference>
<evidence type="ECO:0000259" key="6">
    <source>
        <dbReference type="Pfam" id="PF00155"/>
    </source>
</evidence>
<dbReference type="Gene3D" id="3.90.1150.10">
    <property type="entry name" value="Aspartate Aminotransferase, domain 1"/>
    <property type="match status" value="1"/>
</dbReference>
<dbReference type="SUPFAM" id="SSF53383">
    <property type="entry name" value="PLP-dependent transferases"/>
    <property type="match status" value="1"/>
</dbReference>
<dbReference type="CDD" id="cd00609">
    <property type="entry name" value="AAT_like"/>
    <property type="match status" value="1"/>
</dbReference>
<dbReference type="Gene3D" id="3.40.640.10">
    <property type="entry name" value="Type I PLP-dependent aspartate aminotransferase-like (Major domain)"/>
    <property type="match status" value="1"/>
</dbReference>
<evidence type="ECO:0000256" key="5">
    <source>
        <dbReference type="ARBA" id="ARBA00037974"/>
    </source>
</evidence>
<dbReference type="InterPro" id="IPR051798">
    <property type="entry name" value="Class-II_PLP-Dep_Aminotrans"/>
</dbReference>
<protein>
    <recommendedName>
        <fullName evidence="2">cysteine-S-conjugate beta-lyase</fullName>
        <ecNumber evidence="2">4.4.1.13</ecNumber>
    </recommendedName>
</protein>
<sequence length="392" mass="44989">MAYEFDKIIDRKGTNCLKYDFARERGHSEEELPLWVADMDFQTAPEIVERLQRSVAHGIFGYSEGKDSYFRALAGWYEKHFGWTVNREWLVKTPGVVFAIAAAVRAFTKEGDAVLLQQPVYYPFSEAIKDNGRELVNSPLKLVNGHYEMDFEDLEQKIVEHQVKLFLLCSPHNPVGRVWTEEELRRVGDLCVKHNVLVVSDEIHSDFTWPGHEHHVFANLDSKYAEISITCTAPSKTFNLAGLQTSNIFIPNRTLRKTFKKAIDQAGYSQLNTLGLVACQAAYEEGEPWLTELKKYLLENLDFSRDYIERNLPGVHLIKPEGTYLIWLDFRDLRLPEEELEHLITKEAKLWLDSGAIFGSDGEGFERINIACPRTTLKEAFDRLAKALNSLE</sequence>
<reference evidence="7 8" key="1">
    <citation type="submission" date="2021-10" db="EMBL/GenBank/DDBJ databases">
        <title>Anaerobic single-cell dispensing facilitates the cultivation of human gut bacteria.</title>
        <authorList>
            <person name="Afrizal A."/>
        </authorList>
    </citation>
    <scope>NUCLEOTIDE SEQUENCE [LARGE SCALE GENOMIC DNA]</scope>
    <source>
        <strain evidence="7 8">CLA-AA-H276</strain>
    </source>
</reference>
<keyword evidence="3" id="KW-0663">Pyridoxal phosphate</keyword>
<evidence type="ECO:0000256" key="1">
    <source>
        <dbReference type="ARBA" id="ARBA00001933"/>
    </source>
</evidence>
<dbReference type="RefSeq" id="WP_308458481.1">
    <property type="nucleotide sequence ID" value="NZ_JAJEPS010000001.1"/>
</dbReference>
<organism evidence="7 8">
    <name type="scientific">Hominiventricola filiformis</name>
    <dbReference type="NCBI Taxonomy" id="2885352"/>
    <lineage>
        <taxon>Bacteria</taxon>
        <taxon>Bacillati</taxon>
        <taxon>Bacillota</taxon>
        <taxon>Clostridia</taxon>
        <taxon>Lachnospirales</taxon>
        <taxon>Lachnospiraceae</taxon>
        <taxon>Hominiventricola</taxon>
    </lineage>
</organism>
<keyword evidence="7" id="KW-0032">Aminotransferase</keyword>
<dbReference type="GO" id="GO:0047804">
    <property type="term" value="F:cysteine-S-conjugate beta-lyase activity"/>
    <property type="evidence" value="ECO:0007669"/>
    <property type="project" value="UniProtKB-EC"/>
</dbReference>
<dbReference type="EC" id="4.4.1.13" evidence="2"/>
<dbReference type="InterPro" id="IPR015424">
    <property type="entry name" value="PyrdxlP-dep_Trfase"/>
</dbReference>
<keyword evidence="8" id="KW-1185">Reference proteome</keyword>
<dbReference type="InterPro" id="IPR015421">
    <property type="entry name" value="PyrdxlP-dep_Trfase_major"/>
</dbReference>
<dbReference type="GO" id="GO:0008483">
    <property type="term" value="F:transaminase activity"/>
    <property type="evidence" value="ECO:0007669"/>
    <property type="project" value="UniProtKB-KW"/>
</dbReference>
<evidence type="ECO:0000256" key="3">
    <source>
        <dbReference type="ARBA" id="ARBA00022898"/>
    </source>
</evidence>
<dbReference type="NCBIfam" id="TIGR04350">
    <property type="entry name" value="C_S_lyase_PatB"/>
    <property type="match status" value="1"/>
</dbReference>
<dbReference type="InterPro" id="IPR015422">
    <property type="entry name" value="PyrdxlP-dep_Trfase_small"/>
</dbReference>
<gene>
    <name evidence="7" type="ORF">LKD36_02165</name>
</gene>
<proteinExistence type="inferred from homology"/>
<comment type="cofactor">
    <cofactor evidence="1">
        <name>pyridoxal 5'-phosphate</name>
        <dbReference type="ChEBI" id="CHEBI:597326"/>
    </cofactor>
</comment>
<comment type="similarity">
    <text evidence="5">Belongs to the class-II pyridoxal-phosphate-dependent aminotransferase family. MalY/PatB cystathionine beta-lyase subfamily.</text>
</comment>